<evidence type="ECO:0000313" key="6">
    <source>
        <dbReference type="Proteomes" id="UP000645828"/>
    </source>
</evidence>
<dbReference type="SUPFAM" id="SSF48366">
    <property type="entry name" value="Ras GEF"/>
    <property type="match status" value="1"/>
</dbReference>
<evidence type="ECO:0000256" key="2">
    <source>
        <dbReference type="PROSITE-ProRule" id="PRU00168"/>
    </source>
</evidence>
<accession>A0A811Y231</accession>
<dbReference type="PANTHER" id="PTHR23113">
    <property type="entry name" value="GUANINE NUCLEOTIDE EXCHANGE FACTOR"/>
    <property type="match status" value="1"/>
</dbReference>
<dbReference type="InterPro" id="IPR001895">
    <property type="entry name" value="RASGEF_cat_dom"/>
</dbReference>
<dbReference type="GO" id="GO:0007265">
    <property type="term" value="P:Ras protein signal transduction"/>
    <property type="evidence" value="ECO:0007669"/>
    <property type="project" value="TreeGrafter"/>
</dbReference>
<protein>
    <submittedName>
        <fullName evidence="5">(raccoon dog) hypothetical protein</fullName>
    </submittedName>
</protein>
<dbReference type="SMART" id="SM00147">
    <property type="entry name" value="RasGEF"/>
    <property type="match status" value="1"/>
</dbReference>
<comment type="caution">
    <text evidence="5">The sequence shown here is derived from an EMBL/GenBank/DDBJ whole genome shotgun (WGS) entry which is preliminary data.</text>
</comment>
<evidence type="ECO:0000256" key="1">
    <source>
        <dbReference type="ARBA" id="ARBA00022658"/>
    </source>
</evidence>
<dbReference type="InterPro" id="IPR008937">
    <property type="entry name" value="Ras-like_GEF"/>
</dbReference>
<dbReference type="AlphaFoldDB" id="A0A811Y231"/>
<dbReference type="Pfam" id="PF00617">
    <property type="entry name" value="RasGEF"/>
    <property type="match status" value="1"/>
</dbReference>
<dbReference type="EMBL" id="CAJHUB010000659">
    <property type="protein sequence ID" value="CAD7670917.1"/>
    <property type="molecule type" value="Genomic_DNA"/>
</dbReference>
<feature type="region of interest" description="Disordered" evidence="3">
    <location>
        <begin position="248"/>
        <end position="268"/>
    </location>
</feature>
<keyword evidence="6" id="KW-1185">Reference proteome</keyword>
<dbReference type="Proteomes" id="UP000645828">
    <property type="component" value="Unassembled WGS sequence"/>
</dbReference>
<dbReference type="GO" id="GO:0005085">
    <property type="term" value="F:guanyl-nucleotide exchange factor activity"/>
    <property type="evidence" value="ECO:0007669"/>
    <property type="project" value="UniProtKB-KW"/>
</dbReference>
<feature type="region of interest" description="Disordered" evidence="3">
    <location>
        <begin position="197"/>
        <end position="221"/>
    </location>
</feature>
<proteinExistence type="predicted"/>
<sequence>MGKGKGKQWGSGLRRVQSERHSCSCQRQLGLLLRSFWLCGGRPQQSCTQEILEEMVCGFNYSNSLDNDQVHQTNRDQCCSEESTLSLGEARTMLTLREGRMDDFLQSLGPSFQDRSLANNPVISCLYQVFTIAQQVLGQQFPSTLSPILGTWPDQKLQDTWQSLHCANLYNLNCHAPIIMMPRELLQFTEADTESEVPAPRLLPASPPSAVPDLEQEPVPSSCVPGHELQSVPPPAFLGIVTPSLSIKTEPPPVPQRVKNRPALRPSNCTAGHLPQRYRCNETPGHLHPDDLFKKVLPQQCLSSIWSKRNEPGNEHLTWTVSATITQFNNVANACQILRNYSSMHAINSALQSVSIYRLKNTWAKDNPQSRNLLIQERPSKLGTLGIDVQRAWKRGQQKKSVVPFLGTFLTDLFMLDTAGNEINHWKKNKEYRVMIKIMLLQVAADHYNIEPKHPFRAWFQSGKWLSEEESYILSCQLEPRT</sequence>
<dbReference type="InterPro" id="IPR036964">
    <property type="entry name" value="RASGEF_cat_dom_sf"/>
</dbReference>
<name>A0A811Y231_NYCPR</name>
<gene>
    <name evidence="5" type="ORF">NYPRO_LOCUS3712</name>
</gene>
<dbReference type="PROSITE" id="PS50009">
    <property type="entry name" value="RASGEF_CAT"/>
    <property type="match status" value="1"/>
</dbReference>
<evidence type="ECO:0000313" key="5">
    <source>
        <dbReference type="EMBL" id="CAD7670917.1"/>
    </source>
</evidence>
<dbReference type="InterPro" id="IPR023578">
    <property type="entry name" value="Ras_GEF_dom_sf"/>
</dbReference>
<reference evidence="5" key="1">
    <citation type="submission" date="2020-12" db="EMBL/GenBank/DDBJ databases">
        <authorList>
            <consortium name="Molecular Ecology Group"/>
        </authorList>
    </citation>
    <scope>NUCLEOTIDE SEQUENCE</scope>
    <source>
        <strain evidence="5">TBG_1078</strain>
    </source>
</reference>
<evidence type="ECO:0000256" key="3">
    <source>
        <dbReference type="SAM" id="MobiDB-lite"/>
    </source>
</evidence>
<dbReference type="GO" id="GO:0005886">
    <property type="term" value="C:plasma membrane"/>
    <property type="evidence" value="ECO:0007669"/>
    <property type="project" value="TreeGrafter"/>
</dbReference>
<organism evidence="5 6">
    <name type="scientific">Nyctereutes procyonoides</name>
    <name type="common">Raccoon dog</name>
    <name type="synonym">Canis procyonoides</name>
    <dbReference type="NCBI Taxonomy" id="34880"/>
    <lineage>
        <taxon>Eukaryota</taxon>
        <taxon>Metazoa</taxon>
        <taxon>Chordata</taxon>
        <taxon>Craniata</taxon>
        <taxon>Vertebrata</taxon>
        <taxon>Euteleostomi</taxon>
        <taxon>Mammalia</taxon>
        <taxon>Eutheria</taxon>
        <taxon>Laurasiatheria</taxon>
        <taxon>Carnivora</taxon>
        <taxon>Caniformia</taxon>
        <taxon>Canidae</taxon>
        <taxon>Nyctereutes</taxon>
    </lineage>
</organism>
<feature type="domain" description="Ras-GEF" evidence="4">
    <location>
        <begin position="254"/>
        <end position="481"/>
    </location>
</feature>
<keyword evidence="1 2" id="KW-0344">Guanine-nucleotide releasing factor</keyword>
<dbReference type="Gene3D" id="1.10.840.10">
    <property type="entry name" value="Ras guanine-nucleotide exchange factors catalytic domain"/>
    <property type="match status" value="2"/>
</dbReference>
<dbReference type="PANTHER" id="PTHR23113:SF223">
    <property type="entry name" value="RAL-GDS-RELATED PROTEIN"/>
    <property type="match status" value="1"/>
</dbReference>
<evidence type="ECO:0000259" key="4">
    <source>
        <dbReference type="PROSITE" id="PS50009"/>
    </source>
</evidence>